<proteinExistence type="predicted"/>
<gene>
    <name evidence="5" type="ORF">HNQ10_001970</name>
</gene>
<accession>A0ABR6MT99</accession>
<dbReference type="SUPFAM" id="SSF51621">
    <property type="entry name" value="Phosphoenolpyruvate/pyruvate domain"/>
    <property type="match status" value="1"/>
</dbReference>
<dbReference type="Pfam" id="PF03328">
    <property type="entry name" value="HpcH_HpaI"/>
    <property type="match status" value="1"/>
</dbReference>
<evidence type="ECO:0000256" key="3">
    <source>
        <dbReference type="ARBA" id="ARBA00022842"/>
    </source>
</evidence>
<sequence length="315" mass="33626">MTPPAWPLLPYAGRRADERLFDLWGSAMSAEVVRPRSVLFAPGNRADLIAKLPRSRPDAVVIDLEDAVPGTGEAKAAARPIARDAARDLIAAAPHLAVFVRVNAPHSPYFEDDLAVLTPELAGVVVPKLESAADVRLVAEALAARGLDLPILAGLETGAGVWNAREIMVPPVAWAYFGAEDYTTDLGGLRTPGNQEVLYPRSHVALAARLAGVHALDIVVTRLNDEAAFREDAVQGRALGYGGKLCIHPAQVALAHDIFGPTDADAERARRLLMAAHEAAQEGRGAFTFEGQMVDEPMLAKARATLHARGEREEG</sequence>
<keyword evidence="6" id="KW-1185">Reference proteome</keyword>
<organism evidence="5 6">
    <name type="scientific">Deinococcus metallilatus</name>
    <dbReference type="NCBI Taxonomy" id="1211322"/>
    <lineage>
        <taxon>Bacteria</taxon>
        <taxon>Thermotogati</taxon>
        <taxon>Deinococcota</taxon>
        <taxon>Deinococci</taxon>
        <taxon>Deinococcales</taxon>
        <taxon>Deinococcaceae</taxon>
        <taxon>Deinococcus</taxon>
    </lineage>
</organism>
<dbReference type="Proteomes" id="UP000536909">
    <property type="component" value="Unassembled WGS sequence"/>
</dbReference>
<evidence type="ECO:0000256" key="2">
    <source>
        <dbReference type="ARBA" id="ARBA00022723"/>
    </source>
</evidence>
<evidence type="ECO:0000313" key="5">
    <source>
        <dbReference type="EMBL" id="MBB5295144.1"/>
    </source>
</evidence>
<dbReference type="PANTHER" id="PTHR32308:SF0">
    <property type="entry name" value="HPCH_HPAI ALDOLASE_CITRATE LYASE DOMAIN-CONTAINING PROTEIN"/>
    <property type="match status" value="1"/>
</dbReference>
<evidence type="ECO:0000313" key="6">
    <source>
        <dbReference type="Proteomes" id="UP000536909"/>
    </source>
</evidence>
<comment type="caution">
    <text evidence="5">The sequence shown here is derived from an EMBL/GenBank/DDBJ whole genome shotgun (WGS) entry which is preliminary data.</text>
</comment>
<evidence type="ECO:0000256" key="1">
    <source>
        <dbReference type="ARBA" id="ARBA00001946"/>
    </source>
</evidence>
<evidence type="ECO:0000259" key="4">
    <source>
        <dbReference type="Pfam" id="PF03328"/>
    </source>
</evidence>
<dbReference type="PIRSF" id="PIRSF015582">
    <property type="entry name" value="Cit_lyase_B"/>
    <property type="match status" value="1"/>
</dbReference>
<dbReference type="InterPro" id="IPR011206">
    <property type="entry name" value="Citrate_lyase_beta/mcl1/mcl2"/>
</dbReference>
<comment type="cofactor">
    <cofactor evidence="1">
        <name>Mg(2+)</name>
        <dbReference type="ChEBI" id="CHEBI:18420"/>
    </cofactor>
</comment>
<dbReference type="PANTHER" id="PTHR32308">
    <property type="entry name" value="LYASE BETA SUBUNIT, PUTATIVE (AFU_ORTHOLOGUE AFUA_4G13030)-RELATED"/>
    <property type="match status" value="1"/>
</dbReference>
<protein>
    <submittedName>
        <fullName evidence="5">Citrate lyase subunit beta/citryl-CoA lyase</fullName>
        <ecNumber evidence="5">4.1.3.34</ecNumber>
    </submittedName>
</protein>
<dbReference type="Gene3D" id="3.20.20.60">
    <property type="entry name" value="Phosphoenolpyruvate-binding domains"/>
    <property type="match status" value="1"/>
</dbReference>
<keyword evidence="2" id="KW-0479">Metal-binding</keyword>
<keyword evidence="5" id="KW-0456">Lyase</keyword>
<dbReference type="InterPro" id="IPR040442">
    <property type="entry name" value="Pyrv_kinase-like_dom_sf"/>
</dbReference>
<dbReference type="EMBL" id="JACHFV010000006">
    <property type="protein sequence ID" value="MBB5295144.1"/>
    <property type="molecule type" value="Genomic_DNA"/>
</dbReference>
<dbReference type="GO" id="GO:0008816">
    <property type="term" value="F:citryl-CoA lyase activity"/>
    <property type="evidence" value="ECO:0007669"/>
    <property type="project" value="UniProtKB-EC"/>
</dbReference>
<dbReference type="EC" id="4.1.3.34" evidence="5"/>
<feature type="domain" description="HpcH/HpaI aldolase/citrate lyase" evidence="4">
    <location>
        <begin position="36"/>
        <end position="249"/>
    </location>
</feature>
<name>A0ABR6MT99_9DEIO</name>
<keyword evidence="3" id="KW-0460">Magnesium</keyword>
<reference evidence="5 6" key="1">
    <citation type="submission" date="2020-08" db="EMBL/GenBank/DDBJ databases">
        <title>Genomic Encyclopedia of Type Strains, Phase IV (KMG-IV): sequencing the most valuable type-strain genomes for metagenomic binning, comparative biology and taxonomic classification.</title>
        <authorList>
            <person name="Goeker M."/>
        </authorList>
    </citation>
    <scope>NUCLEOTIDE SEQUENCE [LARGE SCALE GENOMIC DNA]</scope>
    <source>
        <strain evidence="5 6">DSM 105434</strain>
    </source>
</reference>
<dbReference type="InterPro" id="IPR015813">
    <property type="entry name" value="Pyrv/PenolPyrv_kinase-like_dom"/>
</dbReference>
<dbReference type="InterPro" id="IPR005000">
    <property type="entry name" value="Aldolase/citrate-lyase_domain"/>
</dbReference>